<evidence type="ECO:0000256" key="2">
    <source>
        <dbReference type="SAM" id="Phobius"/>
    </source>
</evidence>
<dbReference type="PANTHER" id="PTHR15852">
    <property type="entry name" value="PLASTID TRANSCRIPTIONALLY ACTIVE PROTEIN"/>
    <property type="match status" value="1"/>
</dbReference>
<accession>A0A830EBF1</accession>
<feature type="region of interest" description="Disordered" evidence="1">
    <location>
        <begin position="1"/>
        <end position="35"/>
    </location>
</feature>
<keyword evidence="2" id="KW-0472">Membrane</keyword>
<evidence type="ECO:0000256" key="1">
    <source>
        <dbReference type="SAM" id="MobiDB-lite"/>
    </source>
</evidence>
<feature type="compositionally biased region" description="Basic and acidic residues" evidence="1">
    <location>
        <begin position="1"/>
        <end position="11"/>
    </location>
</feature>
<feature type="transmembrane region" description="Helical" evidence="2">
    <location>
        <begin position="393"/>
        <end position="417"/>
    </location>
</feature>
<dbReference type="PANTHER" id="PTHR15852:SF54">
    <property type="entry name" value="PROTEIN SSUH2 HOMOLOG"/>
    <property type="match status" value="1"/>
</dbReference>
<evidence type="ECO:0000313" key="3">
    <source>
        <dbReference type="EMBL" id="GGJ09545.1"/>
    </source>
</evidence>
<comment type="caution">
    <text evidence="3">The sequence shown here is derived from an EMBL/GenBank/DDBJ whole genome shotgun (WGS) entry which is preliminary data.</text>
</comment>
<dbReference type="AlphaFoldDB" id="A0A830EBF1"/>
<gene>
    <name evidence="3" type="ORF">GCM10008995_19270</name>
</gene>
<keyword evidence="2" id="KW-0812">Transmembrane</keyword>
<dbReference type="GO" id="GO:0051082">
    <property type="term" value="F:unfolded protein binding"/>
    <property type="evidence" value="ECO:0007669"/>
    <property type="project" value="InterPro"/>
</dbReference>
<keyword evidence="2" id="KW-1133">Transmembrane helix</keyword>
<dbReference type="GO" id="GO:0031072">
    <property type="term" value="F:heat shock protein binding"/>
    <property type="evidence" value="ECO:0007669"/>
    <property type="project" value="InterPro"/>
</dbReference>
<feature type="transmembrane region" description="Helical" evidence="2">
    <location>
        <begin position="600"/>
        <end position="621"/>
    </location>
</feature>
<protein>
    <recommendedName>
        <fullName evidence="5">CR-type domain-containing protein</fullName>
    </recommendedName>
</protein>
<feature type="transmembrane region" description="Helical" evidence="2">
    <location>
        <begin position="424"/>
        <end position="446"/>
    </location>
</feature>
<keyword evidence="4" id="KW-1185">Reference proteome</keyword>
<reference evidence="3" key="2">
    <citation type="submission" date="2020-09" db="EMBL/GenBank/DDBJ databases">
        <authorList>
            <person name="Sun Q."/>
            <person name="Ohkuma M."/>
        </authorList>
    </citation>
    <scope>NUCLEOTIDE SEQUENCE</scope>
    <source>
        <strain evidence="3">JCM 14359</strain>
    </source>
</reference>
<organism evidence="3 4">
    <name type="scientific">Halobellus salinus</name>
    <dbReference type="NCBI Taxonomy" id="931585"/>
    <lineage>
        <taxon>Archaea</taxon>
        <taxon>Methanobacteriati</taxon>
        <taxon>Methanobacteriota</taxon>
        <taxon>Stenosarchaea group</taxon>
        <taxon>Halobacteria</taxon>
        <taxon>Halobacteriales</taxon>
        <taxon>Haloferacaceae</taxon>
        <taxon>Halobellus</taxon>
    </lineage>
</organism>
<evidence type="ECO:0008006" key="5">
    <source>
        <dbReference type="Google" id="ProtNLM"/>
    </source>
</evidence>
<evidence type="ECO:0000313" key="4">
    <source>
        <dbReference type="Proteomes" id="UP000653099"/>
    </source>
</evidence>
<sequence>MLAELSDRTEVADGVARTATITTQGTETTEVATHDRLRVTNTSRQDVLPKSEYERKSVSRVPRADRWQEAPDEFETETVEYITDTTPSDCSRCRGSGRKPCPTCDGSTVEPCSECGGSGDSECGGCNGTGTNTCLTCSGSGSITRAKMRQCQRCEGSGSIECPDCLGASDDCSNCDGESPVSCPDCDTTGVVERDVSETCPDCDGSRTTVCGSCGGDKTTRCGACSGDGEVTCQGCEGDGDVECDRCDGEGRAASVTLGALSFERTTQIDVDPESVPGAAFRRGDGTETSTTRPVDADIPGGSTFSAHLYRHEVSRARAGCEFAFYTYDSERYWVARVDGELRFDDFPNDPKHLAESIASAKRNGVFGFRSRVGTGTALATSARRLLTDLAKFIGAVIVLAVVFAVAAIVASIGGLFGQTVQSALFYGIGTVASLGVAAVVFTVFWDDRDTAGGLQSQNAYSRWDLLLPAGGCLLAGGAFAASIGTELVRWQASMLALGLWAGRVGTWLDYEGNRLAYVANQRDALLSRLTVNDATLAKHGLRNELPPAAWTLGPTFFRRAGLLVFVVGWGGTAAVLCLLLAAGVVSVDINVVTGWVQPYSAGLLALTGVGLATMLVPRIVD</sequence>
<dbReference type="Proteomes" id="UP000653099">
    <property type="component" value="Unassembled WGS sequence"/>
</dbReference>
<dbReference type="InterPro" id="IPR001305">
    <property type="entry name" value="HSP_DnaJ_Cys-rich_dom"/>
</dbReference>
<dbReference type="EMBL" id="BMOC01000011">
    <property type="protein sequence ID" value="GGJ09545.1"/>
    <property type="molecule type" value="Genomic_DNA"/>
</dbReference>
<feature type="transmembrane region" description="Helical" evidence="2">
    <location>
        <begin position="466"/>
        <end position="485"/>
    </location>
</feature>
<name>A0A830EBF1_9EURY</name>
<feature type="transmembrane region" description="Helical" evidence="2">
    <location>
        <begin position="563"/>
        <end position="588"/>
    </location>
</feature>
<dbReference type="CDD" id="cd10719">
    <property type="entry name" value="DnaJ_zf"/>
    <property type="match status" value="1"/>
</dbReference>
<proteinExistence type="predicted"/>
<reference evidence="3" key="1">
    <citation type="journal article" date="2014" name="Int. J. Syst. Evol. Microbiol.">
        <title>Complete genome sequence of Corynebacterium casei LMG S-19264T (=DSM 44701T), isolated from a smear-ripened cheese.</title>
        <authorList>
            <consortium name="US DOE Joint Genome Institute (JGI-PGF)"/>
            <person name="Walter F."/>
            <person name="Albersmeier A."/>
            <person name="Kalinowski J."/>
            <person name="Ruckert C."/>
        </authorList>
    </citation>
    <scope>NUCLEOTIDE SEQUENCE</scope>
    <source>
        <strain evidence="3">JCM 14359</strain>
    </source>
</reference>
<feature type="compositionally biased region" description="Low complexity" evidence="1">
    <location>
        <begin position="18"/>
        <end position="31"/>
    </location>
</feature>
<feature type="region of interest" description="Disordered" evidence="1">
    <location>
        <begin position="274"/>
        <end position="298"/>
    </location>
</feature>